<keyword evidence="2" id="KW-1185">Reference proteome</keyword>
<proteinExistence type="predicted"/>
<reference evidence="1" key="1">
    <citation type="submission" date="2022-10" db="EMBL/GenBank/DDBJ databases">
        <title>Genome Sequence of Xylaria curta.</title>
        <authorList>
            <person name="Buettner E."/>
        </authorList>
    </citation>
    <scope>NUCLEOTIDE SEQUENCE</scope>
    <source>
        <strain evidence="1">Babe10</strain>
    </source>
</reference>
<gene>
    <name evidence="1" type="ORF">NUW58_g2505</name>
</gene>
<dbReference type="EMBL" id="JAPDGR010000330">
    <property type="protein sequence ID" value="KAJ2991456.1"/>
    <property type="molecule type" value="Genomic_DNA"/>
</dbReference>
<accession>A0ACC1PF88</accession>
<evidence type="ECO:0000313" key="2">
    <source>
        <dbReference type="Proteomes" id="UP001143856"/>
    </source>
</evidence>
<name>A0ACC1PF88_9PEZI</name>
<sequence length="233" mass="26977">MKNDTLSTIAHAHVAQSDQRMSQGGPKTDVCVELAHLHSKAVDYPKSGQPAHLRESLRPKIYPHFMEKPGRSYKSYNVLGQLYDIVRKVEFRPNYHGTFDKRILSRFELTEDLLSKARVIKVQHDKALKQIMNQREIGTEFEVWSTFVLTKPRVGSEYQMQETMGTIISNHRERFREECIRVAGSREPETLYPFIAAAYWVTAEEAKETTAFISFPWIFDRELGRIATIQGEQ</sequence>
<protein>
    <submittedName>
        <fullName evidence="1">Uncharacterized protein</fullName>
    </submittedName>
</protein>
<evidence type="ECO:0000313" key="1">
    <source>
        <dbReference type="EMBL" id="KAJ2991456.1"/>
    </source>
</evidence>
<comment type="caution">
    <text evidence="1">The sequence shown here is derived from an EMBL/GenBank/DDBJ whole genome shotgun (WGS) entry which is preliminary data.</text>
</comment>
<organism evidence="1 2">
    <name type="scientific">Xylaria curta</name>
    <dbReference type="NCBI Taxonomy" id="42375"/>
    <lineage>
        <taxon>Eukaryota</taxon>
        <taxon>Fungi</taxon>
        <taxon>Dikarya</taxon>
        <taxon>Ascomycota</taxon>
        <taxon>Pezizomycotina</taxon>
        <taxon>Sordariomycetes</taxon>
        <taxon>Xylariomycetidae</taxon>
        <taxon>Xylariales</taxon>
        <taxon>Xylariaceae</taxon>
        <taxon>Xylaria</taxon>
    </lineage>
</organism>
<dbReference type="Proteomes" id="UP001143856">
    <property type="component" value="Unassembled WGS sequence"/>
</dbReference>